<sequence length="76" mass="8528">MAGRRTFKEPDLGFPEGSGDRERRRSGEERETRRTEEPRSSRTVCPNRGREEGEEPDGGCPDQGQKKNQSLGSGIH</sequence>
<gene>
    <name evidence="2" type="ORF">NDU88_002871</name>
</gene>
<feature type="region of interest" description="Disordered" evidence="1">
    <location>
        <begin position="1"/>
        <end position="76"/>
    </location>
</feature>
<accession>A0AAV7KTC7</accession>
<evidence type="ECO:0000313" key="3">
    <source>
        <dbReference type="Proteomes" id="UP001066276"/>
    </source>
</evidence>
<organism evidence="2 3">
    <name type="scientific">Pleurodeles waltl</name>
    <name type="common">Iberian ribbed newt</name>
    <dbReference type="NCBI Taxonomy" id="8319"/>
    <lineage>
        <taxon>Eukaryota</taxon>
        <taxon>Metazoa</taxon>
        <taxon>Chordata</taxon>
        <taxon>Craniata</taxon>
        <taxon>Vertebrata</taxon>
        <taxon>Euteleostomi</taxon>
        <taxon>Amphibia</taxon>
        <taxon>Batrachia</taxon>
        <taxon>Caudata</taxon>
        <taxon>Salamandroidea</taxon>
        <taxon>Salamandridae</taxon>
        <taxon>Pleurodelinae</taxon>
        <taxon>Pleurodeles</taxon>
    </lineage>
</organism>
<comment type="caution">
    <text evidence="2">The sequence shown here is derived from an EMBL/GenBank/DDBJ whole genome shotgun (WGS) entry which is preliminary data.</text>
</comment>
<evidence type="ECO:0000313" key="2">
    <source>
        <dbReference type="EMBL" id="KAJ1082706.1"/>
    </source>
</evidence>
<reference evidence="2" key="1">
    <citation type="journal article" date="2022" name="bioRxiv">
        <title>Sequencing and chromosome-scale assembly of the giantPleurodeles waltlgenome.</title>
        <authorList>
            <person name="Brown T."/>
            <person name="Elewa A."/>
            <person name="Iarovenko S."/>
            <person name="Subramanian E."/>
            <person name="Araus A.J."/>
            <person name="Petzold A."/>
            <person name="Susuki M."/>
            <person name="Suzuki K.-i.T."/>
            <person name="Hayashi T."/>
            <person name="Toyoda A."/>
            <person name="Oliveira C."/>
            <person name="Osipova E."/>
            <person name="Leigh N.D."/>
            <person name="Simon A."/>
            <person name="Yun M.H."/>
        </authorList>
    </citation>
    <scope>NUCLEOTIDE SEQUENCE</scope>
    <source>
        <strain evidence="2">20211129_DDA</strain>
        <tissue evidence="2">Liver</tissue>
    </source>
</reference>
<feature type="compositionally biased region" description="Basic and acidic residues" evidence="1">
    <location>
        <begin position="18"/>
        <end position="40"/>
    </location>
</feature>
<keyword evidence="3" id="KW-1185">Reference proteome</keyword>
<proteinExistence type="predicted"/>
<feature type="compositionally biased region" description="Basic and acidic residues" evidence="1">
    <location>
        <begin position="1"/>
        <end position="11"/>
    </location>
</feature>
<protein>
    <submittedName>
        <fullName evidence="2">Uncharacterized protein</fullName>
    </submittedName>
</protein>
<dbReference type="EMBL" id="JANPWB010000016">
    <property type="protein sequence ID" value="KAJ1082706.1"/>
    <property type="molecule type" value="Genomic_DNA"/>
</dbReference>
<dbReference type="Proteomes" id="UP001066276">
    <property type="component" value="Chromosome 12"/>
</dbReference>
<evidence type="ECO:0000256" key="1">
    <source>
        <dbReference type="SAM" id="MobiDB-lite"/>
    </source>
</evidence>
<feature type="compositionally biased region" description="Polar residues" evidence="1">
    <location>
        <begin position="66"/>
        <end position="76"/>
    </location>
</feature>
<dbReference type="AlphaFoldDB" id="A0AAV7KTC7"/>
<name>A0AAV7KTC7_PLEWA</name>